<organism evidence="8 9">
    <name type="scientific">Coccomyxa viridis</name>
    <dbReference type="NCBI Taxonomy" id="1274662"/>
    <lineage>
        <taxon>Eukaryota</taxon>
        <taxon>Viridiplantae</taxon>
        <taxon>Chlorophyta</taxon>
        <taxon>core chlorophytes</taxon>
        <taxon>Trebouxiophyceae</taxon>
        <taxon>Trebouxiophyceae incertae sedis</taxon>
        <taxon>Coccomyxaceae</taxon>
        <taxon>Coccomyxa</taxon>
    </lineage>
</organism>
<evidence type="ECO:0000256" key="6">
    <source>
        <dbReference type="SAM" id="Phobius"/>
    </source>
</evidence>
<evidence type="ECO:0000256" key="1">
    <source>
        <dbReference type="ARBA" id="ARBA00004651"/>
    </source>
</evidence>
<evidence type="ECO:0000256" key="3">
    <source>
        <dbReference type="ARBA" id="ARBA00022692"/>
    </source>
</evidence>
<comment type="subcellular location">
    <subcellularLocation>
        <location evidence="1">Cell membrane</location>
        <topology evidence="1">Multi-pass membrane protein</topology>
    </subcellularLocation>
</comment>
<keyword evidence="2" id="KW-1003">Cell membrane</keyword>
<gene>
    <name evidence="8" type="primary">g10520</name>
    <name evidence="8" type="ORF">VP750_LOCUS9437</name>
</gene>
<dbReference type="EMBL" id="CAXHTA020000017">
    <property type="protein sequence ID" value="CAL5227531.1"/>
    <property type="molecule type" value="Genomic_DNA"/>
</dbReference>
<evidence type="ECO:0000256" key="4">
    <source>
        <dbReference type="ARBA" id="ARBA00022989"/>
    </source>
</evidence>
<name>A0ABP1G9S9_9CHLO</name>
<dbReference type="Proteomes" id="UP001497392">
    <property type="component" value="Unassembled WGS sequence"/>
</dbReference>
<evidence type="ECO:0000313" key="8">
    <source>
        <dbReference type="EMBL" id="CAL5227531.1"/>
    </source>
</evidence>
<dbReference type="PANTHER" id="PTHR12677">
    <property type="entry name" value="GOLGI APPARATUS MEMBRANE PROTEIN TVP38-RELATED"/>
    <property type="match status" value="1"/>
</dbReference>
<evidence type="ECO:0000256" key="2">
    <source>
        <dbReference type="ARBA" id="ARBA00022475"/>
    </source>
</evidence>
<feature type="transmembrane region" description="Helical" evidence="6">
    <location>
        <begin position="12"/>
        <end position="32"/>
    </location>
</feature>
<dbReference type="InterPro" id="IPR032816">
    <property type="entry name" value="VTT_dom"/>
</dbReference>
<proteinExistence type="predicted"/>
<keyword evidence="4 6" id="KW-1133">Transmembrane helix</keyword>
<dbReference type="PANTHER" id="PTHR12677:SF59">
    <property type="entry name" value="GOLGI APPARATUS MEMBRANE PROTEIN TVP38-RELATED"/>
    <property type="match status" value="1"/>
</dbReference>
<keyword evidence="9" id="KW-1185">Reference proteome</keyword>
<dbReference type="Pfam" id="PF09335">
    <property type="entry name" value="VTT_dom"/>
    <property type="match status" value="1"/>
</dbReference>
<reference evidence="8 9" key="1">
    <citation type="submission" date="2024-06" db="EMBL/GenBank/DDBJ databases">
        <authorList>
            <person name="Kraege A."/>
            <person name="Thomma B."/>
        </authorList>
    </citation>
    <scope>NUCLEOTIDE SEQUENCE [LARGE SCALE GENOMIC DNA]</scope>
</reference>
<feature type="transmembrane region" description="Helical" evidence="6">
    <location>
        <begin position="52"/>
        <end position="79"/>
    </location>
</feature>
<accession>A0ABP1G9S9</accession>
<feature type="transmembrane region" description="Helical" evidence="6">
    <location>
        <begin position="202"/>
        <end position="224"/>
    </location>
</feature>
<keyword evidence="5 6" id="KW-0472">Membrane</keyword>
<comment type="caution">
    <text evidence="8">The sequence shown here is derived from an EMBL/GenBank/DDBJ whole genome shotgun (WGS) entry which is preliminary data.</text>
</comment>
<dbReference type="InterPro" id="IPR015414">
    <property type="entry name" value="TMEM64"/>
</dbReference>
<evidence type="ECO:0000313" key="9">
    <source>
        <dbReference type="Proteomes" id="UP001497392"/>
    </source>
</evidence>
<evidence type="ECO:0000256" key="5">
    <source>
        <dbReference type="ARBA" id="ARBA00023136"/>
    </source>
</evidence>
<protein>
    <submittedName>
        <fullName evidence="8">G10520 protein</fullName>
    </submittedName>
</protein>
<feature type="transmembrane region" description="Helical" evidence="6">
    <location>
        <begin position="161"/>
        <end position="182"/>
    </location>
</feature>
<sequence length="269" mass="28886">MAMSKVATNALRVALFLLLVAAILVATLVFHVQDHIGDILDWIEEHRVAGSVSFVALYALFTVLPVPASVLSLGAGAIFGLVPGTILVWSGATIGLVGCLFVGRCLLREWVASLANKYPVWQAIEGAIRDEGWKMVMLLRLSPILPFALLNYGLSVTPISAWTYTWASAVGIIPGTLLYVYLGSLANDIGELVSGRRKVSPVITIVSAVLSGVFIVAAFVVISVRAKRAISRRLAEERLLDEQGRDASDIEEAVPLTGHSTPSNRMTHV</sequence>
<feature type="domain" description="VTT" evidence="7">
    <location>
        <begin position="66"/>
        <end position="184"/>
    </location>
</feature>
<keyword evidence="3 6" id="KW-0812">Transmembrane</keyword>
<evidence type="ECO:0000259" key="7">
    <source>
        <dbReference type="Pfam" id="PF09335"/>
    </source>
</evidence>
<feature type="transmembrane region" description="Helical" evidence="6">
    <location>
        <begin position="86"/>
        <end position="103"/>
    </location>
</feature>